<dbReference type="PANTHER" id="PTHR43418">
    <property type="entry name" value="MULTIFUNCTIONAL TRYPTOPHAN BIOSYNTHESIS PROTEIN-RELATED"/>
    <property type="match status" value="1"/>
</dbReference>
<keyword evidence="1" id="KW-0315">Glutamine amidotransferase</keyword>
<dbReference type="GO" id="GO:0004049">
    <property type="term" value="F:anthranilate synthase activity"/>
    <property type="evidence" value="ECO:0007669"/>
    <property type="project" value="TreeGrafter"/>
</dbReference>
<sequence length="189" mass="22243">MIIIIDNFDSFTYNISNIFSYLKFNIKIVKKEKIKKIINLDNIDFICIGPGTSFPRIKKFGILKYTKHIPILGICLGHQIIGKLFNCKIKRSTKTLHGKKEKILSKNDIFLNNIPIFSEFCRYNSLTIKKNSCFKEISFNKFREPMIMSHIKYPILGIQFHPESILSFYGIRILKNICLYFKNYVKKDK</sequence>
<dbReference type="PROSITE" id="PS51273">
    <property type="entry name" value="GATASE_TYPE_1"/>
    <property type="match status" value="1"/>
</dbReference>
<dbReference type="InterPro" id="IPR017926">
    <property type="entry name" value="GATASE"/>
</dbReference>
<dbReference type="PRINTS" id="PR00097">
    <property type="entry name" value="ANTSNTHASEII"/>
</dbReference>
<name>A0AAX3NA84_9PROT</name>
<dbReference type="Pfam" id="PF00117">
    <property type="entry name" value="GATase"/>
    <property type="match status" value="1"/>
</dbReference>
<protein>
    <submittedName>
        <fullName evidence="3">Aminodeoxychorismate/anthranilate synthase component II</fullName>
    </submittedName>
</protein>
<dbReference type="InterPro" id="IPR006221">
    <property type="entry name" value="TrpG/PapA_dom"/>
</dbReference>
<dbReference type="PANTHER" id="PTHR43418:SF4">
    <property type="entry name" value="MULTIFUNCTIONAL TRYPTOPHAN BIOSYNTHESIS PROTEIN"/>
    <property type="match status" value="1"/>
</dbReference>
<evidence type="ECO:0000313" key="4">
    <source>
        <dbReference type="Proteomes" id="UP001222373"/>
    </source>
</evidence>
<dbReference type="GO" id="GO:0000162">
    <property type="term" value="P:L-tryptophan biosynthetic process"/>
    <property type="evidence" value="ECO:0007669"/>
    <property type="project" value="TreeGrafter"/>
</dbReference>
<dbReference type="Gene3D" id="3.40.50.880">
    <property type="match status" value="1"/>
</dbReference>
<dbReference type="InterPro" id="IPR050472">
    <property type="entry name" value="Anth_synth/Amidotransfase"/>
</dbReference>
<evidence type="ECO:0000313" key="3">
    <source>
        <dbReference type="EMBL" id="WDI79252.1"/>
    </source>
</evidence>
<proteinExistence type="predicted"/>
<accession>A0AAX3NA84</accession>
<dbReference type="EMBL" id="CP110500">
    <property type="protein sequence ID" value="WDI79252.1"/>
    <property type="molecule type" value="Genomic_DNA"/>
</dbReference>
<dbReference type="SUPFAM" id="SSF52317">
    <property type="entry name" value="Class I glutamine amidotransferase-like"/>
    <property type="match status" value="1"/>
</dbReference>
<dbReference type="InterPro" id="IPR029062">
    <property type="entry name" value="Class_I_gatase-like"/>
</dbReference>
<dbReference type="AlphaFoldDB" id="A0AAX3NA84"/>
<gene>
    <name evidence="3" type="ORF">ONB67_00020</name>
</gene>
<dbReference type="PRINTS" id="PR00096">
    <property type="entry name" value="GATASE"/>
</dbReference>
<dbReference type="GO" id="GO:0005829">
    <property type="term" value="C:cytosol"/>
    <property type="evidence" value="ECO:0007669"/>
    <property type="project" value="TreeGrafter"/>
</dbReference>
<organism evidence="3 4">
    <name type="scientific">Candidatus Vidania fulgoroideorum</name>
    <dbReference type="NCBI Taxonomy" id="881286"/>
    <lineage>
        <taxon>Bacteria</taxon>
        <taxon>Pseudomonadati</taxon>
        <taxon>Pseudomonadota</taxon>
        <taxon>Betaproteobacteria</taxon>
        <taxon>Candidatus Vidania</taxon>
    </lineage>
</organism>
<dbReference type="Proteomes" id="UP001222373">
    <property type="component" value="Chromosome"/>
</dbReference>
<reference evidence="3" key="1">
    <citation type="submission" date="2022-11" db="EMBL/GenBank/DDBJ databases">
        <title>Genomic comparisons reveal selection pressure and functional variation between nutritional endosymbionts of cave-adapted and epigean Hawaiian planthoppers.</title>
        <authorList>
            <person name="Gossett J.M."/>
            <person name="Porter M.L."/>
            <person name="Vasquez Y."/>
            <person name="Bennett G.M."/>
            <person name="Chong R.A."/>
        </authorList>
    </citation>
    <scope>NUCLEOTIDE SEQUENCE</scope>
    <source>
        <strain evidence="3">OPOL2</strain>
    </source>
</reference>
<dbReference type="CDD" id="cd01743">
    <property type="entry name" value="GATase1_Anthranilate_Synthase"/>
    <property type="match status" value="1"/>
</dbReference>
<feature type="domain" description="Glutamine amidotransferase" evidence="2">
    <location>
        <begin position="4"/>
        <end position="177"/>
    </location>
</feature>
<evidence type="ECO:0000259" key="2">
    <source>
        <dbReference type="Pfam" id="PF00117"/>
    </source>
</evidence>
<evidence type="ECO:0000256" key="1">
    <source>
        <dbReference type="ARBA" id="ARBA00022962"/>
    </source>
</evidence>